<organism evidence="1 3">
    <name type="scientific">Cercospora beticola</name>
    <name type="common">Sugarbeet leaf spot fungus</name>
    <dbReference type="NCBI Taxonomy" id="122368"/>
    <lineage>
        <taxon>Eukaryota</taxon>
        <taxon>Fungi</taxon>
        <taxon>Dikarya</taxon>
        <taxon>Ascomycota</taxon>
        <taxon>Pezizomycotina</taxon>
        <taxon>Dothideomycetes</taxon>
        <taxon>Dothideomycetidae</taxon>
        <taxon>Mycosphaerellales</taxon>
        <taxon>Mycosphaerellaceae</taxon>
        <taxon>Cercospora</taxon>
    </lineage>
</organism>
<accession>A0A2G5HXY3</accession>
<proteinExistence type="predicted"/>
<evidence type="ECO:0008006" key="5">
    <source>
        <dbReference type="Google" id="ProtNLM"/>
    </source>
</evidence>
<dbReference type="Proteomes" id="UP001302367">
    <property type="component" value="Chromosome 2"/>
</dbReference>
<reference evidence="1 3" key="1">
    <citation type="submission" date="2015-10" db="EMBL/GenBank/DDBJ databases">
        <title>The cercosporin biosynthetic gene cluster was horizontally transferred to several fungal lineages and shown to be expanded in Cercospora beticola based on microsynteny with recipient genomes.</title>
        <authorList>
            <person name="De Jonge R."/>
            <person name="Ebert M.K."/>
            <person name="Suttle J.C."/>
            <person name="Jurick Ii W.M."/>
            <person name="Secor G.A."/>
            <person name="Thomma B.P."/>
            <person name="Van De Peer Y."/>
            <person name="Bolton M.D."/>
        </authorList>
    </citation>
    <scope>NUCLEOTIDE SEQUENCE [LARGE SCALE GENOMIC DNA]</scope>
    <source>
        <strain evidence="1 3">09-40</strain>
    </source>
</reference>
<dbReference type="EMBL" id="CP134185">
    <property type="protein sequence ID" value="WPA99111.1"/>
    <property type="molecule type" value="Genomic_DNA"/>
</dbReference>
<evidence type="ECO:0000313" key="1">
    <source>
        <dbReference type="EMBL" id="PIA97388.1"/>
    </source>
</evidence>
<evidence type="ECO:0000313" key="4">
    <source>
        <dbReference type="Proteomes" id="UP001302367"/>
    </source>
</evidence>
<gene>
    <name evidence="1" type="ORF">CB0940_06473</name>
    <name evidence="2" type="ORF">RHO25_003726</name>
</gene>
<keyword evidence="4" id="KW-1185">Reference proteome</keyword>
<reference evidence="2 4" key="2">
    <citation type="submission" date="2023-09" db="EMBL/GenBank/DDBJ databases">
        <title>Complete-Gapless Cercospora beticola genome.</title>
        <authorList>
            <person name="Wyatt N.A."/>
            <person name="Spanner R.E."/>
            <person name="Bolton M.D."/>
        </authorList>
    </citation>
    <scope>NUCLEOTIDE SEQUENCE [LARGE SCALE GENOMIC DNA]</scope>
    <source>
        <strain evidence="2">Cb09-40</strain>
    </source>
</reference>
<protein>
    <recommendedName>
        <fullName evidence="5">F-box domain-containing protein</fullName>
    </recommendedName>
</protein>
<evidence type="ECO:0000313" key="3">
    <source>
        <dbReference type="Proteomes" id="UP000230605"/>
    </source>
</evidence>
<evidence type="ECO:0000313" key="2">
    <source>
        <dbReference type="EMBL" id="WPA99111.1"/>
    </source>
</evidence>
<sequence>MSNNNPRKRTLESDVCAIDDNTQKIVTATNVTTSASRTMQDDTEESSAQSLVIPADKLGKTDTGRTPSIQLGSLAVEIHIDIAEHCHDEDLCALRLVCRSLAKDSTDIFAARCFSKLACNISSTTSVNRLQAIVAVPEFCRRVKCFSISAICGIDAVPSDGVSFVDEQALHALTQCFRSFKEADAARSIRIEAGDDGRCFEAASYALGMSSLGIDSLSFLFKCSSVTGPIPLASLTMQNWEGLCSLWSKLKTLKMGILGTREKLANQRNGRFRQLLAKATSLKSLTLGNDYHAMSPVLRSVQELLPVSPLRQLKLVNVETKWDDLIRLLAHYHRSLRELTLCGVEIFSEAEDLWPNVLNQLEGILQLETFEADQLSRVTVYEEYLFGIEPRCSQIHYVGTKEEVSAQLKELATMGYEVNRWASDVDVDERFSLDEDEEAIDEIIDWRVEQAWEGSGYDHE</sequence>
<name>A0A2G5HXY3_CERBT</name>
<dbReference type="Proteomes" id="UP000230605">
    <property type="component" value="Chromosome 2"/>
</dbReference>
<dbReference type="AlphaFoldDB" id="A0A2G5HXY3"/>
<dbReference type="EMBL" id="LKMD01000102">
    <property type="protein sequence ID" value="PIA97388.1"/>
    <property type="molecule type" value="Genomic_DNA"/>
</dbReference>
<dbReference type="OrthoDB" id="3650571at2759"/>